<feature type="transmembrane region" description="Helical" evidence="2">
    <location>
        <begin position="542"/>
        <end position="559"/>
    </location>
</feature>
<dbReference type="GO" id="GO:0005886">
    <property type="term" value="C:plasma membrane"/>
    <property type="evidence" value="ECO:0007669"/>
    <property type="project" value="TreeGrafter"/>
</dbReference>
<feature type="transmembrane region" description="Helical" evidence="2">
    <location>
        <begin position="414"/>
        <end position="437"/>
    </location>
</feature>
<dbReference type="Proteomes" id="UP000692954">
    <property type="component" value="Unassembled WGS sequence"/>
</dbReference>
<protein>
    <recommendedName>
        <fullName evidence="3">CSC1/OSCA1-like cytosolic domain-containing protein</fullName>
    </recommendedName>
</protein>
<feature type="transmembrane region" description="Helical" evidence="2">
    <location>
        <begin position="684"/>
        <end position="703"/>
    </location>
</feature>
<gene>
    <name evidence="4" type="ORF">PSON_ATCC_30995.1.T0440291</name>
</gene>
<dbReference type="GO" id="GO:0005227">
    <property type="term" value="F:calcium-activated cation channel activity"/>
    <property type="evidence" value="ECO:0007669"/>
    <property type="project" value="InterPro"/>
</dbReference>
<feature type="transmembrane region" description="Helical" evidence="2">
    <location>
        <begin position="599"/>
        <end position="632"/>
    </location>
</feature>
<keyword evidence="2" id="KW-0812">Transmembrane</keyword>
<evidence type="ECO:0000259" key="3">
    <source>
        <dbReference type="Pfam" id="PF14703"/>
    </source>
</evidence>
<keyword evidence="2" id="KW-1133">Transmembrane helix</keyword>
<keyword evidence="1" id="KW-0175">Coiled coil</keyword>
<evidence type="ECO:0000313" key="5">
    <source>
        <dbReference type="Proteomes" id="UP000692954"/>
    </source>
</evidence>
<dbReference type="PANTHER" id="PTHR13018">
    <property type="entry name" value="PROBABLE MEMBRANE PROTEIN DUF221-RELATED"/>
    <property type="match status" value="1"/>
</dbReference>
<dbReference type="EMBL" id="CAJJDN010000044">
    <property type="protein sequence ID" value="CAD8083231.1"/>
    <property type="molecule type" value="Genomic_DNA"/>
</dbReference>
<evidence type="ECO:0000256" key="1">
    <source>
        <dbReference type="SAM" id="Coils"/>
    </source>
</evidence>
<dbReference type="InterPro" id="IPR045122">
    <property type="entry name" value="Csc1-like"/>
</dbReference>
<sequence length="879" mass="103744">MNQIKIEAQNSLKFDPFCIPARIDLAKIHQKASMCGENEQISDHCPCCGQHIQQKEISLCRNRLNLAFLGQGMPLFFEMTQQLTLIVLILFIIFGIQSLIANIENHDCIAQDNMFYKISLNGLCNQNCPQNSTDFQSITRLIHSNECQIICARIMDICLETSVLEMSFANKQFDETSKLVQSILVLCSVLVFKFVMIRVRISQRNTARICDQEFVSPSDFTAMLTNLPINEYNEIELKDSLLDFCYQFDQKCQYEIVKIIIAYDITSFVEYNREKMNLEKKVEKIENYYKQHGRYPRSLKNNQFNEFKQRIKFLDEKLTIIESEVENQKYSHQTQVAFVTFQTKEQLQSVLDQTKLSYWEELWIRFKYYFINRQDKRGFYFKNRIIIFCRAPEPNDIFWENCGFNFQYQFQKRILNFFITILILGGSFTILLGLNILQSQNLTSSFDDTTMIIVTLIISLIITIINQIIYYFIKLLGQSEKHFTKTHHDVSVATKLAIFQFFNSGIFTKLINILVYNFEKEKLDNYGETYAYSRQGGVISDAFFLLIVNSFFVPIFTYLDPMYFYKLYQQKCFKINNNFNQIEANKIFEGPSVLLYEQYAYICLSLWISLLFAPLLPISLLFCSLGLFLYYWIQKYLLLKRNCKPPFQSFHLNREMMNLFELSPIMLALGQMWTDYVFNSNSAILTINFITLGFSCLELITPATRISKLFDKKQNISTEKDRYQDVYLKLPTDYDRTNPLTQQHAILEFIKAKKLIDVNYKQPEIMDTKTALYKYIQIGGMQFMKNTISLKLKISMMRKIKLIRKARQAFAQRQQEDEISYDQQDPIYTQTPEYIIVNKNIIFRQNSLNISTDNDYNNKYQDTKNYNFSRFLGPNKFEN</sequence>
<dbReference type="PANTHER" id="PTHR13018:SF83">
    <property type="entry name" value="RRM DOMAIN-CONTAINING PROTEIN"/>
    <property type="match status" value="1"/>
</dbReference>
<feature type="coiled-coil region" evidence="1">
    <location>
        <begin position="268"/>
        <end position="324"/>
    </location>
</feature>
<reference evidence="4" key="1">
    <citation type="submission" date="2021-01" db="EMBL/GenBank/DDBJ databases">
        <authorList>
            <consortium name="Genoscope - CEA"/>
            <person name="William W."/>
        </authorList>
    </citation>
    <scope>NUCLEOTIDE SEQUENCE</scope>
</reference>
<feature type="transmembrane region" description="Helical" evidence="2">
    <location>
        <begin position="179"/>
        <end position="199"/>
    </location>
</feature>
<evidence type="ECO:0000256" key="2">
    <source>
        <dbReference type="SAM" id="Phobius"/>
    </source>
</evidence>
<dbReference type="Pfam" id="PF14703">
    <property type="entry name" value="PHM7_cyt"/>
    <property type="match status" value="1"/>
</dbReference>
<evidence type="ECO:0000313" key="4">
    <source>
        <dbReference type="EMBL" id="CAD8083231.1"/>
    </source>
</evidence>
<accession>A0A8S1MYN9</accession>
<proteinExistence type="predicted"/>
<comment type="caution">
    <text evidence="4">The sequence shown here is derived from an EMBL/GenBank/DDBJ whole genome shotgun (WGS) entry which is preliminary data.</text>
</comment>
<feature type="transmembrane region" description="Helical" evidence="2">
    <location>
        <begin position="449"/>
        <end position="473"/>
    </location>
</feature>
<dbReference type="AlphaFoldDB" id="A0A8S1MYN9"/>
<keyword evidence="5" id="KW-1185">Reference proteome</keyword>
<organism evidence="4 5">
    <name type="scientific">Paramecium sonneborni</name>
    <dbReference type="NCBI Taxonomy" id="65129"/>
    <lineage>
        <taxon>Eukaryota</taxon>
        <taxon>Sar</taxon>
        <taxon>Alveolata</taxon>
        <taxon>Ciliophora</taxon>
        <taxon>Intramacronucleata</taxon>
        <taxon>Oligohymenophorea</taxon>
        <taxon>Peniculida</taxon>
        <taxon>Parameciidae</taxon>
        <taxon>Paramecium</taxon>
    </lineage>
</organism>
<name>A0A8S1MYN9_9CILI</name>
<dbReference type="OrthoDB" id="292950at2759"/>
<feature type="domain" description="CSC1/OSCA1-like cytosolic" evidence="3">
    <location>
        <begin position="219"/>
        <end position="401"/>
    </location>
</feature>
<feature type="transmembrane region" description="Helical" evidence="2">
    <location>
        <begin position="83"/>
        <end position="103"/>
    </location>
</feature>
<dbReference type="InterPro" id="IPR027815">
    <property type="entry name" value="CSC1/OSCA1-like_cyt"/>
</dbReference>
<keyword evidence="2" id="KW-0472">Membrane</keyword>